<keyword evidence="5" id="KW-0735">Signal-anchor</keyword>
<keyword evidence="3 8" id="KW-0812">Transmembrane</keyword>
<evidence type="ECO:0000313" key="10">
    <source>
        <dbReference type="Proteomes" id="UP001194468"/>
    </source>
</evidence>
<evidence type="ECO:0000313" key="9">
    <source>
        <dbReference type="EMBL" id="KAF8415066.1"/>
    </source>
</evidence>
<name>A0AAD4BA74_BOLED</name>
<keyword evidence="4" id="KW-0256">Endoplasmic reticulum</keyword>
<dbReference type="InterPro" id="IPR036330">
    <property type="entry name" value="Ost4p_sf"/>
</dbReference>
<dbReference type="Proteomes" id="UP001194468">
    <property type="component" value="Unassembled WGS sequence"/>
</dbReference>
<evidence type="ECO:0000256" key="4">
    <source>
        <dbReference type="ARBA" id="ARBA00022824"/>
    </source>
</evidence>
<reference evidence="9" key="2">
    <citation type="journal article" date="2020" name="Nat. Commun.">
        <title>Large-scale genome sequencing of mycorrhizal fungi provides insights into the early evolution of symbiotic traits.</title>
        <authorList>
            <person name="Miyauchi S."/>
            <person name="Kiss E."/>
            <person name="Kuo A."/>
            <person name="Drula E."/>
            <person name="Kohler A."/>
            <person name="Sanchez-Garcia M."/>
            <person name="Morin E."/>
            <person name="Andreopoulos B."/>
            <person name="Barry K.W."/>
            <person name="Bonito G."/>
            <person name="Buee M."/>
            <person name="Carver A."/>
            <person name="Chen C."/>
            <person name="Cichocki N."/>
            <person name="Clum A."/>
            <person name="Culley D."/>
            <person name="Crous P.W."/>
            <person name="Fauchery L."/>
            <person name="Girlanda M."/>
            <person name="Hayes R.D."/>
            <person name="Keri Z."/>
            <person name="LaButti K."/>
            <person name="Lipzen A."/>
            <person name="Lombard V."/>
            <person name="Magnuson J."/>
            <person name="Maillard F."/>
            <person name="Murat C."/>
            <person name="Nolan M."/>
            <person name="Ohm R.A."/>
            <person name="Pangilinan J."/>
            <person name="Pereira M.F."/>
            <person name="Perotto S."/>
            <person name="Peter M."/>
            <person name="Pfister S."/>
            <person name="Riley R."/>
            <person name="Sitrit Y."/>
            <person name="Stielow J.B."/>
            <person name="Szollosi G."/>
            <person name="Zifcakova L."/>
            <person name="Stursova M."/>
            <person name="Spatafora J.W."/>
            <person name="Tedersoo L."/>
            <person name="Vaario L.M."/>
            <person name="Yamada A."/>
            <person name="Yan M."/>
            <person name="Wang P."/>
            <person name="Xu J."/>
            <person name="Bruns T."/>
            <person name="Baldrian P."/>
            <person name="Vilgalys R."/>
            <person name="Dunand C."/>
            <person name="Henrissat B."/>
            <person name="Grigoriev I.V."/>
            <person name="Hibbett D."/>
            <person name="Nagy L.G."/>
            <person name="Martin F.M."/>
        </authorList>
    </citation>
    <scope>NUCLEOTIDE SEQUENCE</scope>
    <source>
        <strain evidence="9">BED1</strain>
    </source>
</reference>
<evidence type="ECO:0000256" key="8">
    <source>
        <dbReference type="SAM" id="Phobius"/>
    </source>
</evidence>
<dbReference type="GO" id="GO:0005789">
    <property type="term" value="C:endoplasmic reticulum membrane"/>
    <property type="evidence" value="ECO:0007669"/>
    <property type="project" value="UniProtKB-SubCell"/>
</dbReference>
<dbReference type="Pfam" id="PF10215">
    <property type="entry name" value="Ost4"/>
    <property type="match status" value="1"/>
</dbReference>
<evidence type="ECO:0000256" key="3">
    <source>
        <dbReference type="ARBA" id="ARBA00022692"/>
    </source>
</evidence>
<dbReference type="InterPro" id="IPR018943">
    <property type="entry name" value="Oligosaccaryltransferase"/>
</dbReference>
<sequence>MKLVNSVGCPRFSVWTKQDTNNASFTHNHTSSHQTLYNLANYLGALAMITVVAYHFVAVNARHVAQTH</sequence>
<evidence type="ECO:0000256" key="1">
    <source>
        <dbReference type="ARBA" id="ARBA00004643"/>
    </source>
</evidence>
<dbReference type="AlphaFoldDB" id="A0AAD4BA74"/>
<dbReference type="SUPFAM" id="SSF103464">
    <property type="entry name" value="Oligosaccharyltransferase subunit ost4p"/>
    <property type="match status" value="1"/>
</dbReference>
<evidence type="ECO:0000256" key="2">
    <source>
        <dbReference type="ARBA" id="ARBA00007685"/>
    </source>
</evidence>
<keyword evidence="7 8" id="KW-0472">Membrane</keyword>
<proteinExistence type="inferred from homology"/>
<comment type="similarity">
    <text evidence="2">Belongs to the OST4 family.</text>
</comment>
<keyword evidence="6 8" id="KW-1133">Transmembrane helix</keyword>
<organism evidence="9 10">
    <name type="scientific">Boletus edulis BED1</name>
    <dbReference type="NCBI Taxonomy" id="1328754"/>
    <lineage>
        <taxon>Eukaryota</taxon>
        <taxon>Fungi</taxon>
        <taxon>Dikarya</taxon>
        <taxon>Basidiomycota</taxon>
        <taxon>Agaricomycotina</taxon>
        <taxon>Agaricomycetes</taxon>
        <taxon>Agaricomycetidae</taxon>
        <taxon>Boletales</taxon>
        <taxon>Boletineae</taxon>
        <taxon>Boletaceae</taxon>
        <taxon>Boletoideae</taxon>
        <taxon>Boletus</taxon>
    </lineage>
</organism>
<evidence type="ECO:0000256" key="6">
    <source>
        <dbReference type="ARBA" id="ARBA00022989"/>
    </source>
</evidence>
<reference evidence="9" key="1">
    <citation type="submission" date="2019-10" db="EMBL/GenBank/DDBJ databases">
        <authorList>
            <consortium name="DOE Joint Genome Institute"/>
            <person name="Kuo A."/>
            <person name="Miyauchi S."/>
            <person name="Kiss E."/>
            <person name="Drula E."/>
            <person name="Kohler A."/>
            <person name="Sanchez-Garcia M."/>
            <person name="Andreopoulos B."/>
            <person name="Barry K.W."/>
            <person name="Bonito G."/>
            <person name="Buee M."/>
            <person name="Carver A."/>
            <person name="Chen C."/>
            <person name="Cichocki N."/>
            <person name="Clum A."/>
            <person name="Culley D."/>
            <person name="Crous P.W."/>
            <person name="Fauchery L."/>
            <person name="Girlanda M."/>
            <person name="Hayes R."/>
            <person name="Keri Z."/>
            <person name="LaButti K."/>
            <person name="Lipzen A."/>
            <person name="Lombard V."/>
            <person name="Magnuson J."/>
            <person name="Maillard F."/>
            <person name="Morin E."/>
            <person name="Murat C."/>
            <person name="Nolan M."/>
            <person name="Ohm R."/>
            <person name="Pangilinan J."/>
            <person name="Pereira M."/>
            <person name="Perotto S."/>
            <person name="Peter M."/>
            <person name="Riley R."/>
            <person name="Sitrit Y."/>
            <person name="Stielow B."/>
            <person name="Szollosi G."/>
            <person name="Zifcakova L."/>
            <person name="Stursova M."/>
            <person name="Spatafora J.W."/>
            <person name="Tedersoo L."/>
            <person name="Vaario L.-M."/>
            <person name="Yamada A."/>
            <person name="Yan M."/>
            <person name="Wang P."/>
            <person name="Xu J."/>
            <person name="Bruns T."/>
            <person name="Baldrian P."/>
            <person name="Vilgalys R."/>
            <person name="Henrissat B."/>
            <person name="Grigoriev I.V."/>
            <person name="Hibbett D."/>
            <person name="Nagy L.G."/>
            <person name="Martin F.M."/>
        </authorList>
    </citation>
    <scope>NUCLEOTIDE SEQUENCE</scope>
    <source>
        <strain evidence="9">BED1</strain>
    </source>
</reference>
<comment type="subcellular location">
    <subcellularLocation>
        <location evidence="1">Endoplasmic reticulum membrane</location>
        <topology evidence="1">Single-pass type III membrane protein</topology>
    </subcellularLocation>
</comment>
<feature type="transmembrane region" description="Helical" evidence="8">
    <location>
        <begin position="39"/>
        <end position="59"/>
    </location>
</feature>
<comment type="caution">
    <text evidence="9">The sequence shown here is derived from an EMBL/GenBank/DDBJ whole genome shotgun (WGS) entry which is preliminary data.</text>
</comment>
<dbReference type="EMBL" id="WHUW01000376">
    <property type="protein sequence ID" value="KAF8415066.1"/>
    <property type="molecule type" value="Genomic_DNA"/>
</dbReference>
<gene>
    <name evidence="9" type="ORF">L210DRAFT_558831</name>
</gene>
<keyword evidence="10" id="KW-1185">Reference proteome</keyword>
<protein>
    <submittedName>
        <fullName evidence="9">Uncharacterized protein</fullName>
    </submittedName>
</protein>
<evidence type="ECO:0000256" key="7">
    <source>
        <dbReference type="ARBA" id="ARBA00023136"/>
    </source>
</evidence>
<evidence type="ECO:0000256" key="5">
    <source>
        <dbReference type="ARBA" id="ARBA00022968"/>
    </source>
</evidence>
<accession>A0AAD4BA74</accession>